<name>A0A852VBT5_9BACT</name>
<feature type="chain" id="PRO_5032874280" evidence="3">
    <location>
        <begin position="28"/>
        <end position="335"/>
    </location>
</feature>
<evidence type="ECO:0000259" key="4">
    <source>
        <dbReference type="Pfam" id="PF00127"/>
    </source>
</evidence>
<accession>A0A852VBT5</accession>
<feature type="domain" description="Blue (type 1) copper" evidence="4">
    <location>
        <begin position="213"/>
        <end position="331"/>
    </location>
</feature>
<dbReference type="SUPFAM" id="SSF49503">
    <property type="entry name" value="Cupredoxins"/>
    <property type="match status" value="2"/>
</dbReference>
<dbReference type="AlphaFoldDB" id="A0A852VBT5"/>
<gene>
    <name evidence="5" type="ORF">HDF08_001217</name>
</gene>
<dbReference type="EMBL" id="JACCCU010000001">
    <property type="protein sequence ID" value="NYF89150.1"/>
    <property type="molecule type" value="Genomic_DNA"/>
</dbReference>
<reference evidence="5 6" key="1">
    <citation type="submission" date="2020-07" db="EMBL/GenBank/DDBJ databases">
        <title>Genomic Encyclopedia of Type Strains, Phase IV (KMG-V): Genome sequencing to study the core and pangenomes of soil and plant-associated prokaryotes.</title>
        <authorList>
            <person name="Whitman W."/>
        </authorList>
    </citation>
    <scope>NUCLEOTIDE SEQUENCE [LARGE SCALE GENOMIC DNA]</scope>
    <source>
        <strain evidence="5 6">M8UP22</strain>
    </source>
</reference>
<dbReference type="PANTHER" id="PTHR36507:SF1">
    <property type="entry name" value="BLL1555 PROTEIN"/>
    <property type="match status" value="1"/>
</dbReference>
<dbReference type="Gene3D" id="2.60.40.420">
    <property type="entry name" value="Cupredoxins - blue copper proteins"/>
    <property type="match status" value="2"/>
</dbReference>
<evidence type="ECO:0000313" key="5">
    <source>
        <dbReference type="EMBL" id="NYF89150.1"/>
    </source>
</evidence>
<dbReference type="Proteomes" id="UP000564385">
    <property type="component" value="Unassembled WGS sequence"/>
</dbReference>
<keyword evidence="3" id="KW-0732">Signal</keyword>
<evidence type="ECO:0000256" key="1">
    <source>
        <dbReference type="ARBA" id="ARBA00022723"/>
    </source>
</evidence>
<dbReference type="InterPro" id="IPR052721">
    <property type="entry name" value="ET_Amicyanin"/>
</dbReference>
<evidence type="ECO:0000256" key="2">
    <source>
        <dbReference type="ARBA" id="ARBA00023008"/>
    </source>
</evidence>
<proteinExistence type="predicted"/>
<dbReference type="GO" id="GO:0005507">
    <property type="term" value="F:copper ion binding"/>
    <property type="evidence" value="ECO:0007669"/>
    <property type="project" value="InterPro"/>
</dbReference>
<comment type="caution">
    <text evidence="5">The sequence shown here is derived from an EMBL/GenBank/DDBJ whole genome shotgun (WGS) entry which is preliminary data.</text>
</comment>
<evidence type="ECO:0000313" key="6">
    <source>
        <dbReference type="Proteomes" id="UP000564385"/>
    </source>
</evidence>
<keyword evidence="2" id="KW-0186">Copper</keyword>
<dbReference type="GO" id="GO:0009055">
    <property type="term" value="F:electron transfer activity"/>
    <property type="evidence" value="ECO:0007669"/>
    <property type="project" value="InterPro"/>
</dbReference>
<dbReference type="InterPro" id="IPR000923">
    <property type="entry name" value="BlueCu_1"/>
</dbReference>
<sequence>MKSRISMFVSVAALAALTFFVPSRVYAQQNWKAALGGQSSDMGRQAVAFLPNELWIHEGDSITWTSGSGDIHTVSFFIAGQAFEDFTVGCPGFSPSGASFDGTKCVSAPPLVEGQSFTVSFPKPGNFSLICLVHTHMTGVIHVLAASATLPHDQAFYDAQAAEQRRSLLTDTDKQRDMDDMLSAHLLANKNSVTAGIGEMTVTGAGFESLSVVRFLKGTIEVHKGDTIEWVNLDPALPHTITFGKEPANPEPPSGNVPITPDADGVLHATISSQGDNVHSGLIVASPQNQVGVAQSPPGNTRFRITFTEAGTYNYICALHDNLGMIGKVIVRSNW</sequence>
<organism evidence="5 6">
    <name type="scientific">Tunturiibacter lichenicola</name>
    <dbReference type="NCBI Taxonomy" id="2051959"/>
    <lineage>
        <taxon>Bacteria</taxon>
        <taxon>Pseudomonadati</taxon>
        <taxon>Acidobacteriota</taxon>
        <taxon>Terriglobia</taxon>
        <taxon>Terriglobales</taxon>
        <taxon>Acidobacteriaceae</taxon>
        <taxon>Tunturiibacter</taxon>
    </lineage>
</organism>
<protein>
    <submittedName>
        <fullName evidence="5">Plastocyanin</fullName>
    </submittedName>
</protein>
<evidence type="ECO:0000256" key="3">
    <source>
        <dbReference type="SAM" id="SignalP"/>
    </source>
</evidence>
<keyword evidence="1" id="KW-0479">Metal-binding</keyword>
<dbReference type="InterPro" id="IPR008972">
    <property type="entry name" value="Cupredoxin"/>
</dbReference>
<feature type="signal peptide" evidence="3">
    <location>
        <begin position="1"/>
        <end position="27"/>
    </location>
</feature>
<dbReference type="Pfam" id="PF00127">
    <property type="entry name" value="Copper-bind"/>
    <property type="match status" value="1"/>
</dbReference>
<dbReference type="PANTHER" id="PTHR36507">
    <property type="entry name" value="BLL1555 PROTEIN"/>
    <property type="match status" value="1"/>
</dbReference>